<comment type="caution">
    <text evidence="3">The sequence shown here is derived from an EMBL/GenBank/DDBJ whole genome shotgun (WGS) entry which is preliminary data.</text>
</comment>
<evidence type="ECO:0000313" key="3">
    <source>
        <dbReference type="EMBL" id="MXR50405.1"/>
    </source>
</evidence>
<feature type="compositionally biased region" description="Basic and acidic residues" evidence="1">
    <location>
        <begin position="215"/>
        <end position="231"/>
    </location>
</feature>
<reference evidence="3 4" key="1">
    <citation type="submission" date="2019-12" db="EMBL/GenBank/DDBJ databases">
        <title>Isolation and characterization of three novel carbon monoxide-oxidizing members of Halobacteria from salione crusts and soils.</title>
        <authorList>
            <person name="Myers M.R."/>
            <person name="King G.M."/>
        </authorList>
    </citation>
    <scope>NUCLEOTIDE SEQUENCE [LARGE SCALE GENOMIC DNA]</scope>
    <source>
        <strain evidence="3 4">WSH3</strain>
    </source>
</reference>
<feature type="transmembrane region" description="Helical" evidence="2">
    <location>
        <begin position="145"/>
        <end position="165"/>
    </location>
</feature>
<feature type="transmembrane region" description="Helical" evidence="2">
    <location>
        <begin position="171"/>
        <end position="192"/>
    </location>
</feature>
<evidence type="ECO:0000256" key="1">
    <source>
        <dbReference type="SAM" id="MobiDB-lite"/>
    </source>
</evidence>
<keyword evidence="2" id="KW-0472">Membrane</keyword>
<dbReference type="Proteomes" id="UP000466535">
    <property type="component" value="Unassembled WGS sequence"/>
</dbReference>
<feature type="region of interest" description="Disordered" evidence="1">
    <location>
        <begin position="35"/>
        <end position="57"/>
    </location>
</feature>
<dbReference type="RefSeq" id="WP_159762536.1">
    <property type="nucleotide sequence ID" value="NZ_WUUT01000001.1"/>
</dbReference>
<name>A0A6B0SYG2_9EURY</name>
<proteinExistence type="predicted"/>
<protein>
    <submittedName>
        <fullName evidence="3">Uncharacterized protein</fullName>
    </submittedName>
</protein>
<keyword evidence="4" id="KW-1185">Reference proteome</keyword>
<evidence type="ECO:0000256" key="2">
    <source>
        <dbReference type="SAM" id="Phobius"/>
    </source>
</evidence>
<accession>A0A6B0SYG2</accession>
<keyword evidence="2" id="KW-0812">Transmembrane</keyword>
<dbReference type="AlphaFoldDB" id="A0A6B0SYG2"/>
<feature type="compositionally biased region" description="Low complexity" evidence="1">
    <location>
        <begin position="46"/>
        <end position="57"/>
    </location>
</feature>
<sequence>MRDVFRGSTVVRIVRHSWILQQCVAAIRALTGRLPDSESESDESTETASQADSSTSDSAGLVAGSLLIGVLGRFGSWIEGSWLYRWLTAEPDPDVIVIDLRETRLVGPVLGVLDWVLGGLARAGGGSTLGSLAARGYRLATGRPIQLASAALVGVVLALVAVLVATGTTSVPLLGVVVVLAVCAAVGSRISWSWQRVRQTRAVSALVAAFEPPEPPERANESTDGRSDDDS</sequence>
<dbReference type="OrthoDB" id="205900at2157"/>
<feature type="region of interest" description="Disordered" evidence="1">
    <location>
        <begin position="211"/>
        <end position="231"/>
    </location>
</feature>
<keyword evidence="2" id="KW-1133">Transmembrane helix</keyword>
<gene>
    <name evidence="3" type="ORF">GRX03_02125</name>
</gene>
<dbReference type="EMBL" id="WUUT01000001">
    <property type="protein sequence ID" value="MXR50405.1"/>
    <property type="molecule type" value="Genomic_DNA"/>
</dbReference>
<evidence type="ECO:0000313" key="4">
    <source>
        <dbReference type="Proteomes" id="UP000466535"/>
    </source>
</evidence>
<organism evidence="3 4">
    <name type="scientific">Halovenus carboxidivorans</name>
    <dbReference type="NCBI Taxonomy" id="2692199"/>
    <lineage>
        <taxon>Archaea</taxon>
        <taxon>Methanobacteriati</taxon>
        <taxon>Methanobacteriota</taxon>
        <taxon>Stenosarchaea group</taxon>
        <taxon>Halobacteria</taxon>
        <taxon>Halobacteriales</taxon>
        <taxon>Haloarculaceae</taxon>
        <taxon>Halovenus</taxon>
    </lineage>
</organism>